<evidence type="ECO:0000313" key="1">
    <source>
        <dbReference type="EMBL" id="CEO88671.1"/>
    </source>
</evidence>
<reference evidence="2" key="1">
    <citation type="submission" date="2015-01" db="EMBL/GenBank/DDBJ databases">
        <authorList>
            <person name="Manzoor Shahid"/>
            <person name="Zubair Saima"/>
        </authorList>
    </citation>
    <scope>NUCLEOTIDE SEQUENCE [LARGE SCALE GENOMIC DNA]</scope>
    <source>
        <strain evidence="2">Sp3</strain>
    </source>
</reference>
<gene>
    <name evidence="1" type="ORF">SSCH_2370001</name>
</gene>
<proteinExistence type="predicted"/>
<dbReference type="EMBL" id="CDRZ01000154">
    <property type="protein sequence ID" value="CEO88671.1"/>
    <property type="molecule type" value="Genomic_DNA"/>
</dbReference>
<protein>
    <submittedName>
        <fullName evidence="1">Uncharacterized protein</fullName>
    </submittedName>
</protein>
<sequence length="49" mass="5299">MDDGSSEDTGFNPRTRTGCDEVYDTMVAYLESFNPRTRTGCDGGEGGET</sequence>
<organism evidence="1 2">
    <name type="scientific">Syntrophaceticus schinkii</name>
    <dbReference type="NCBI Taxonomy" id="499207"/>
    <lineage>
        <taxon>Bacteria</taxon>
        <taxon>Bacillati</taxon>
        <taxon>Bacillota</taxon>
        <taxon>Clostridia</taxon>
        <taxon>Thermoanaerobacterales</taxon>
        <taxon>Thermoanaerobacterales Family III. Incertae Sedis</taxon>
        <taxon>Syntrophaceticus</taxon>
    </lineage>
</organism>
<dbReference type="AlphaFoldDB" id="A0A0B7ML34"/>
<name>A0A0B7ML34_9FIRM</name>
<dbReference type="Proteomes" id="UP000046155">
    <property type="component" value="Unassembled WGS sequence"/>
</dbReference>
<keyword evidence="2" id="KW-1185">Reference proteome</keyword>
<evidence type="ECO:0000313" key="2">
    <source>
        <dbReference type="Proteomes" id="UP000046155"/>
    </source>
</evidence>
<accession>A0A0B7ML34</accession>